<evidence type="ECO:0000256" key="4">
    <source>
        <dbReference type="ARBA" id="ARBA00022829"/>
    </source>
</evidence>
<proteinExistence type="predicted"/>
<name>A0A4Z2BBZ7_9TELE</name>
<gene>
    <name evidence="6" type="ORF">fugu_005250</name>
</gene>
<dbReference type="PROSITE" id="PS51700">
    <property type="entry name" value="SEPARIN"/>
    <property type="match status" value="1"/>
</dbReference>
<keyword evidence="3" id="KW-0378">Hydrolase</keyword>
<evidence type="ECO:0000256" key="1">
    <source>
        <dbReference type="ARBA" id="ARBA00000451"/>
    </source>
</evidence>
<evidence type="ECO:0000256" key="2">
    <source>
        <dbReference type="ARBA" id="ARBA00012489"/>
    </source>
</evidence>
<dbReference type="InterPro" id="IPR030397">
    <property type="entry name" value="SEPARIN_core_dom"/>
</dbReference>
<keyword evidence="7" id="KW-1185">Reference proteome</keyword>
<dbReference type="GO" id="GO:0005634">
    <property type="term" value="C:nucleus"/>
    <property type="evidence" value="ECO:0007669"/>
    <property type="project" value="InterPro"/>
</dbReference>
<reference evidence="6 7" key="1">
    <citation type="submission" date="2019-04" db="EMBL/GenBank/DDBJ databases">
        <title>The sequence and de novo assembly of Takifugu bimaculatus genome using PacBio and Hi-C technologies.</title>
        <authorList>
            <person name="Xu P."/>
            <person name="Liu B."/>
            <person name="Zhou Z."/>
        </authorList>
    </citation>
    <scope>NUCLEOTIDE SEQUENCE [LARGE SCALE GENOMIC DNA]</scope>
    <source>
        <strain evidence="6">TB-2018</strain>
        <tissue evidence="6">Muscle</tissue>
    </source>
</reference>
<dbReference type="AlphaFoldDB" id="A0A4Z2BBZ7"/>
<comment type="catalytic activity">
    <reaction evidence="1">
        <text>All bonds known to be hydrolyzed by this endopeptidase have arginine in P1 and an acidic residue in P4. P6 is often occupied by an acidic residue or by a hydroxy-amino-acid residue, the phosphorylation of which enhances cleavage.</text>
        <dbReference type="EC" id="3.4.22.49"/>
    </reaction>
</comment>
<dbReference type="GO" id="GO:0006508">
    <property type="term" value="P:proteolysis"/>
    <property type="evidence" value="ECO:0007669"/>
    <property type="project" value="InterPro"/>
</dbReference>
<dbReference type="Proteomes" id="UP000516260">
    <property type="component" value="Chromosome 5"/>
</dbReference>
<dbReference type="Pfam" id="PF03568">
    <property type="entry name" value="Separin_C"/>
    <property type="match status" value="2"/>
</dbReference>
<evidence type="ECO:0000313" key="6">
    <source>
        <dbReference type="EMBL" id="TNM88996.1"/>
    </source>
</evidence>
<protein>
    <recommendedName>
        <fullName evidence="2">separase</fullName>
        <ecNumber evidence="2">3.4.22.49</ecNumber>
    </recommendedName>
</protein>
<dbReference type="GO" id="GO:0005813">
    <property type="term" value="C:centrosome"/>
    <property type="evidence" value="ECO:0007669"/>
    <property type="project" value="TreeGrafter"/>
</dbReference>
<dbReference type="GO" id="GO:0072686">
    <property type="term" value="C:mitotic spindle"/>
    <property type="evidence" value="ECO:0007669"/>
    <property type="project" value="TreeGrafter"/>
</dbReference>
<organism evidence="6 7">
    <name type="scientific">Takifugu bimaculatus</name>
    <dbReference type="NCBI Taxonomy" id="433685"/>
    <lineage>
        <taxon>Eukaryota</taxon>
        <taxon>Metazoa</taxon>
        <taxon>Chordata</taxon>
        <taxon>Craniata</taxon>
        <taxon>Vertebrata</taxon>
        <taxon>Euteleostomi</taxon>
        <taxon>Actinopterygii</taxon>
        <taxon>Neopterygii</taxon>
        <taxon>Teleostei</taxon>
        <taxon>Neoteleostei</taxon>
        <taxon>Acanthomorphata</taxon>
        <taxon>Eupercaria</taxon>
        <taxon>Tetraodontiformes</taxon>
        <taxon>Tetradontoidea</taxon>
        <taxon>Tetraodontidae</taxon>
        <taxon>Takifugu</taxon>
    </lineage>
</organism>
<dbReference type="PANTHER" id="PTHR12792:SF0">
    <property type="entry name" value="SEPARIN"/>
    <property type="match status" value="1"/>
</dbReference>
<keyword evidence="4" id="KW-0159">Chromosome partition</keyword>
<evidence type="ECO:0000259" key="5">
    <source>
        <dbReference type="PROSITE" id="PS51700"/>
    </source>
</evidence>
<dbReference type="EC" id="3.4.22.49" evidence="2"/>
<dbReference type="PANTHER" id="PTHR12792">
    <property type="entry name" value="EXTRA SPINDLE POLES 1-RELATED"/>
    <property type="match status" value="1"/>
</dbReference>
<comment type="caution">
    <text evidence="6">The sequence shown here is derived from an EMBL/GenBank/DDBJ whole genome shotgun (WGS) entry which is preliminary data.</text>
</comment>
<dbReference type="GO" id="GO:0051307">
    <property type="term" value="P:meiotic chromosome separation"/>
    <property type="evidence" value="ECO:0007669"/>
    <property type="project" value="TreeGrafter"/>
</dbReference>
<dbReference type="EMBL" id="SWLE01000018">
    <property type="protein sequence ID" value="TNM88996.1"/>
    <property type="molecule type" value="Genomic_DNA"/>
</dbReference>
<dbReference type="InterPro" id="IPR005314">
    <property type="entry name" value="Peptidase_C50"/>
</dbReference>
<sequence length="452" mass="50043">MKRVQRTVRTLQSRCCCSWRTVFSFPTADSSTFPGSHCREFTQLTQHIPPGVTVCVMSVLGVKPGKMGDSVMLSRFEKGSAPITVHIPTSKQQHPVSWMVQEMDEILAKQKVVSCVSEKAKWWEGRRALDSQVERLLKEMEELLGCWRSLLLPLSSNPELSKHAQHLCRSLSAKGVKVDEDTLKMTSEDLVWGFPPSGTPSATISFTQLRLSSQTERSLVVMLFLILDKYLQKLPWESTSMLKPHSVSRMPSLHSLIGLCIQKEADSQSLLKKGVDAERAFYVLDPDANLGNSQDRFKEWFSSKPEWEGVCGVTPDSGQLEEAVASKDLYIYVGHGAGARFLDSQAVLKRQMRAASLLFGCSSAALAVRGEQEGQGIILNYLMAGCPFVLGNLWDVTDRDIDRFTKALLEAWFAAGSGAPLLAYMGSSRQATHLKHLIGAAPVVYGLPVHLQ</sequence>
<dbReference type="GO" id="GO:0004197">
    <property type="term" value="F:cysteine-type endopeptidase activity"/>
    <property type="evidence" value="ECO:0007669"/>
    <property type="project" value="InterPro"/>
</dbReference>
<evidence type="ECO:0000313" key="7">
    <source>
        <dbReference type="Proteomes" id="UP000516260"/>
    </source>
</evidence>
<accession>A0A4Z2BBZ7</accession>
<feature type="domain" description="Peptidase C50" evidence="5">
    <location>
        <begin position="277"/>
        <end position="372"/>
    </location>
</feature>
<dbReference type="GO" id="GO:0005737">
    <property type="term" value="C:cytoplasm"/>
    <property type="evidence" value="ECO:0007669"/>
    <property type="project" value="TreeGrafter"/>
</dbReference>
<evidence type="ECO:0000256" key="3">
    <source>
        <dbReference type="ARBA" id="ARBA00022801"/>
    </source>
</evidence>